<evidence type="ECO:0000259" key="1">
    <source>
        <dbReference type="PROSITE" id="PS51186"/>
    </source>
</evidence>
<reference evidence="2" key="1">
    <citation type="submission" date="2020-02" db="EMBL/GenBank/DDBJ databases">
        <authorList>
            <person name="Meier V. D."/>
        </authorList>
    </citation>
    <scope>NUCLEOTIDE SEQUENCE</scope>
    <source>
        <strain evidence="2">AVDCRST_MAG09</strain>
    </source>
</reference>
<dbReference type="AlphaFoldDB" id="A0A6J4TAB5"/>
<organism evidence="2">
    <name type="scientific">uncultured Sphingomonas sp</name>
    <dbReference type="NCBI Taxonomy" id="158754"/>
    <lineage>
        <taxon>Bacteria</taxon>
        <taxon>Pseudomonadati</taxon>
        <taxon>Pseudomonadota</taxon>
        <taxon>Alphaproteobacteria</taxon>
        <taxon>Sphingomonadales</taxon>
        <taxon>Sphingomonadaceae</taxon>
        <taxon>Sphingomonas</taxon>
        <taxon>environmental samples</taxon>
    </lineage>
</organism>
<dbReference type="Gene3D" id="3.40.630.30">
    <property type="match status" value="1"/>
</dbReference>
<dbReference type="PANTHER" id="PTHR43792">
    <property type="entry name" value="GNAT FAMILY, PUTATIVE (AFU_ORTHOLOGUE AFUA_3G00765)-RELATED-RELATED"/>
    <property type="match status" value="1"/>
</dbReference>
<dbReference type="InterPro" id="IPR016181">
    <property type="entry name" value="Acyl_CoA_acyltransferase"/>
</dbReference>
<dbReference type="SUPFAM" id="SSF55729">
    <property type="entry name" value="Acyl-CoA N-acyltransferases (Nat)"/>
    <property type="match status" value="1"/>
</dbReference>
<feature type="domain" description="N-acetyltransferase" evidence="1">
    <location>
        <begin position="11"/>
        <end position="182"/>
    </location>
</feature>
<protein>
    <submittedName>
        <fullName evidence="2">Acetyltransferase</fullName>
    </submittedName>
</protein>
<dbReference type="GO" id="GO:0016747">
    <property type="term" value="F:acyltransferase activity, transferring groups other than amino-acyl groups"/>
    <property type="evidence" value="ECO:0007669"/>
    <property type="project" value="InterPro"/>
</dbReference>
<dbReference type="EMBL" id="CADCVZ010000051">
    <property type="protein sequence ID" value="CAA9518408.1"/>
    <property type="molecule type" value="Genomic_DNA"/>
</dbReference>
<evidence type="ECO:0000313" key="2">
    <source>
        <dbReference type="EMBL" id="CAA9518408.1"/>
    </source>
</evidence>
<gene>
    <name evidence="2" type="ORF">AVDCRST_MAG09-1885</name>
</gene>
<dbReference type="RefSeq" id="WP_294174093.1">
    <property type="nucleotide sequence ID" value="NZ_CADCVZ010000051.1"/>
</dbReference>
<dbReference type="PROSITE" id="PS51186">
    <property type="entry name" value="GNAT"/>
    <property type="match status" value="1"/>
</dbReference>
<dbReference type="PANTHER" id="PTHR43792:SF1">
    <property type="entry name" value="N-ACETYLTRANSFERASE DOMAIN-CONTAINING PROTEIN"/>
    <property type="match status" value="1"/>
</dbReference>
<dbReference type="InterPro" id="IPR000182">
    <property type="entry name" value="GNAT_dom"/>
</dbReference>
<sequence>MAEVVAETERLRLRTWRDDDREEFSRHLNTPAVMRWLGGVQDEAACTAAFDRWDALQRDHGHTFWIVERKLGGALLGFCGLKRVNSPGGEDLHGEFEVGWRLREDAWGQGYAKEAAIASLDLAFDRFRAPHVVALTVPGNTDSQGLMRRLGMVRRDDLDFVGQFVPGYGSAELTIVHRIDAEGWPAARAAALA</sequence>
<proteinExistence type="predicted"/>
<accession>A0A6J4TAB5</accession>
<name>A0A6J4TAB5_9SPHN</name>
<dbReference type="Pfam" id="PF13302">
    <property type="entry name" value="Acetyltransf_3"/>
    <property type="match status" value="1"/>
</dbReference>
<dbReference type="InterPro" id="IPR051531">
    <property type="entry name" value="N-acetyltransferase"/>
</dbReference>
<keyword evidence="2" id="KW-0808">Transferase</keyword>